<dbReference type="AlphaFoldDB" id="A0A150HB51"/>
<evidence type="ECO:0000313" key="2">
    <source>
        <dbReference type="Proteomes" id="UP000075357"/>
    </source>
</evidence>
<dbReference type="PATRIC" id="fig|36807.3.peg.2400"/>
<name>A0A150HB51_9MICO</name>
<keyword evidence="2" id="KW-1185">Reference proteome</keyword>
<protein>
    <submittedName>
        <fullName evidence="1">Uncharacterized protein</fullName>
    </submittedName>
</protein>
<proteinExistence type="predicted"/>
<gene>
    <name evidence="1" type="ORF">Mlaev_02362</name>
</gene>
<comment type="caution">
    <text evidence="1">The sequence shown here is derived from an EMBL/GenBank/DDBJ whole genome shotgun (WGS) entry which is preliminary data.</text>
</comment>
<accession>A0A150HB51</accession>
<dbReference type="STRING" id="36807.Mlaev_02362"/>
<organism evidence="1 2">
    <name type="scientific">Microbacterium laevaniformans</name>
    <dbReference type="NCBI Taxonomy" id="36807"/>
    <lineage>
        <taxon>Bacteria</taxon>
        <taxon>Bacillati</taxon>
        <taxon>Actinomycetota</taxon>
        <taxon>Actinomycetes</taxon>
        <taxon>Micrococcales</taxon>
        <taxon>Microbacteriaceae</taxon>
        <taxon>Microbacterium</taxon>
    </lineage>
</organism>
<dbReference type="Proteomes" id="UP000075357">
    <property type="component" value="Unassembled WGS sequence"/>
</dbReference>
<dbReference type="EMBL" id="LRAD01000046">
    <property type="protein sequence ID" value="KXZ59326.1"/>
    <property type="molecule type" value="Genomic_DNA"/>
</dbReference>
<sequence>MVLSSATNWPTIQLHHMERNIMNTKISGRPRLRRGLAVIAVAATLAAGPVLTATPANAASASCGSGSCTVYLNKAETATLASGRVPNIPLGPFTVPFRVAAYGHVGIARLWQSRGYCVAFTLNIRPWASQGMLGARC</sequence>
<reference evidence="1 2" key="1">
    <citation type="submission" date="2016-01" db="EMBL/GenBank/DDBJ databases">
        <title>Draft genome sequences of Microbacterium laevaniformans LCDC 91-0039 and the type strain of Microbacterium hominis LCDC 84-209.</title>
        <authorList>
            <person name="Bernier A.-M."/>
            <person name="Bernard K."/>
        </authorList>
    </citation>
    <scope>NUCLEOTIDE SEQUENCE [LARGE SCALE GENOMIC DNA]</scope>
    <source>
        <strain evidence="1 2">LCDC 91-0039</strain>
    </source>
</reference>
<evidence type="ECO:0000313" key="1">
    <source>
        <dbReference type="EMBL" id="KXZ59326.1"/>
    </source>
</evidence>